<gene>
    <name evidence="2" type="ORF">E2562_036854</name>
</gene>
<keyword evidence="3" id="KW-1185">Reference proteome</keyword>
<sequence>MAAEARRERFWERMVDAASCMERVGKSLEAARPPLTSPMLSSDVKDVRTGIQVALGELGDASNDLAVAMSVMMGAELLVLCEDDPLLTLLGINHVGEQYLAERNAGAKLHEAGEDAQEAFSKVDSCRSHLDAILLLLDHPDLPDVAAAIEEERVAAVVDLNGAEEAVGFSAEMATAARQVVFDFRGFLISISRIRMHGISSTLIVEATLVSVSVNSSSLGAEIVNFSMPRTCLMWRTRSLGVLSSSNDKVVPGMMQSNDNSKSSSDSRCNSAT</sequence>
<dbReference type="AlphaFoldDB" id="A0A6G1E7Y6"/>
<dbReference type="Pfam" id="PF06533">
    <property type="entry name" value="DUF1110"/>
    <property type="match status" value="1"/>
</dbReference>
<feature type="compositionally biased region" description="Low complexity" evidence="1">
    <location>
        <begin position="257"/>
        <end position="273"/>
    </location>
</feature>
<name>A0A6G1E7Y6_9ORYZ</name>
<evidence type="ECO:0000256" key="1">
    <source>
        <dbReference type="SAM" id="MobiDB-lite"/>
    </source>
</evidence>
<dbReference type="InterPro" id="IPR010535">
    <property type="entry name" value="DUF1110"/>
</dbReference>
<feature type="region of interest" description="Disordered" evidence="1">
    <location>
        <begin position="247"/>
        <end position="273"/>
    </location>
</feature>
<dbReference type="EMBL" id="SPHZ02000005">
    <property type="protein sequence ID" value="KAF0920771.1"/>
    <property type="molecule type" value="Genomic_DNA"/>
</dbReference>
<reference evidence="2 3" key="1">
    <citation type="submission" date="2019-11" db="EMBL/GenBank/DDBJ databases">
        <title>Whole genome sequence of Oryza granulata.</title>
        <authorList>
            <person name="Li W."/>
        </authorList>
    </citation>
    <scope>NUCLEOTIDE SEQUENCE [LARGE SCALE GENOMIC DNA]</scope>
    <source>
        <strain evidence="3">cv. Menghai</strain>
        <tissue evidence="2">Leaf</tissue>
    </source>
</reference>
<dbReference type="PANTHER" id="PTHR35356:SF3">
    <property type="entry name" value="OS01G0156300 PROTEIN"/>
    <property type="match status" value="1"/>
</dbReference>
<protein>
    <submittedName>
        <fullName evidence="2">Uncharacterized protein</fullName>
    </submittedName>
</protein>
<proteinExistence type="predicted"/>
<dbReference type="Proteomes" id="UP000479710">
    <property type="component" value="Unassembled WGS sequence"/>
</dbReference>
<accession>A0A6G1E7Y6</accession>
<organism evidence="2 3">
    <name type="scientific">Oryza meyeriana var. granulata</name>
    <dbReference type="NCBI Taxonomy" id="110450"/>
    <lineage>
        <taxon>Eukaryota</taxon>
        <taxon>Viridiplantae</taxon>
        <taxon>Streptophyta</taxon>
        <taxon>Embryophyta</taxon>
        <taxon>Tracheophyta</taxon>
        <taxon>Spermatophyta</taxon>
        <taxon>Magnoliopsida</taxon>
        <taxon>Liliopsida</taxon>
        <taxon>Poales</taxon>
        <taxon>Poaceae</taxon>
        <taxon>BOP clade</taxon>
        <taxon>Oryzoideae</taxon>
        <taxon>Oryzeae</taxon>
        <taxon>Oryzinae</taxon>
        <taxon>Oryza</taxon>
        <taxon>Oryza meyeriana</taxon>
    </lineage>
</organism>
<evidence type="ECO:0000313" key="3">
    <source>
        <dbReference type="Proteomes" id="UP000479710"/>
    </source>
</evidence>
<comment type="caution">
    <text evidence="2">The sequence shown here is derived from an EMBL/GenBank/DDBJ whole genome shotgun (WGS) entry which is preliminary data.</text>
</comment>
<evidence type="ECO:0000313" key="2">
    <source>
        <dbReference type="EMBL" id="KAF0920771.1"/>
    </source>
</evidence>
<dbReference type="PANTHER" id="PTHR35356">
    <property type="entry name" value="OS01G0156300 PROTEIN-RELATED"/>
    <property type="match status" value="1"/>
</dbReference>